<protein>
    <submittedName>
        <fullName evidence="1">Uncharacterized protein</fullName>
    </submittedName>
</protein>
<dbReference type="Proteomes" id="UP000191554">
    <property type="component" value="Unassembled WGS sequence"/>
</dbReference>
<comment type="caution">
    <text evidence="1">The sequence shown here is derived from an EMBL/GenBank/DDBJ whole genome shotgun (WGS) entry which is preliminary data.</text>
</comment>
<dbReference type="EMBL" id="MZGX01000017">
    <property type="protein sequence ID" value="OPX43470.1"/>
    <property type="molecule type" value="Genomic_DNA"/>
</dbReference>
<dbReference type="InterPro" id="IPR005370">
    <property type="entry name" value="UPF0180"/>
</dbReference>
<dbReference type="AlphaFoldDB" id="A0A1V4SHX1"/>
<sequence length="99" mass="11136">MIVAVQPNMPELSKALTRRGYTVVDLYTYRNPIDAVVYEGKRFDFSAITEENTGPVMSTSSKSSYGVFIVCANGKSIDEIDYMLKTRCYSSFFDSDDNC</sequence>
<gene>
    <name evidence="1" type="ORF">CLHUN_26170</name>
</gene>
<dbReference type="OrthoDB" id="1954110at2"/>
<dbReference type="Pfam" id="PF03698">
    <property type="entry name" value="UPF0180"/>
    <property type="match status" value="1"/>
</dbReference>
<name>A0A1V4SHX1_RUMHU</name>
<proteinExistence type="predicted"/>
<dbReference type="RefSeq" id="WP_080065072.1">
    <property type="nucleotide sequence ID" value="NZ_MZGX01000017.1"/>
</dbReference>
<reference evidence="1 2" key="1">
    <citation type="submission" date="2017-03" db="EMBL/GenBank/DDBJ databases">
        <title>Genome sequence of Clostridium hungatei DSM 14427.</title>
        <authorList>
            <person name="Poehlein A."/>
            <person name="Daniel R."/>
        </authorList>
    </citation>
    <scope>NUCLEOTIDE SEQUENCE [LARGE SCALE GENOMIC DNA]</scope>
    <source>
        <strain evidence="1 2">DSM 14427</strain>
    </source>
</reference>
<organism evidence="1 2">
    <name type="scientific">Ruminiclostridium hungatei</name>
    <name type="common">Clostridium hungatei</name>
    <dbReference type="NCBI Taxonomy" id="48256"/>
    <lineage>
        <taxon>Bacteria</taxon>
        <taxon>Bacillati</taxon>
        <taxon>Bacillota</taxon>
        <taxon>Clostridia</taxon>
        <taxon>Eubacteriales</taxon>
        <taxon>Oscillospiraceae</taxon>
        <taxon>Ruminiclostridium</taxon>
    </lineage>
</organism>
<evidence type="ECO:0000313" key="1">
    <source>
        <dbReference type="EMBL" id="OPX43470.1"/>
    </source>
</evidence>
<accession>A0A1V4SHX1</accession>
<dbReference type="STRING" id="48256.CLHUN_26170"/>
<keyword evidence="2" id="KW-1185">Reference proteome</keyword>
<evidence type="ECO:0000313" key="2">
    <source>
        <dbReference type="Proteomes" id="UP000191554"/>
    </source>
</evidence>